<dbReference type="RefSeq" id="XP_064669082.1">
    <property type="nucleotide sequence ID" value="XM_064818589.1"/>
</dbReference>
<feature type="compositionally biased region" description="Polar residues" evidence="4">
    <location>
        <begin position="961"/>
        <end position="972"/>
    </location>
</feature>
<feature type="compositionally biased region" description="Polar residues" evidence="4">
    <location>
        <begin position="516"/>
        <end position="527"/>
    </location>
</feature>
<dbReference type="Gene3D" id="1.10.10.60">
    <property type="entry name" value="Homeodomain-like"/>
    <property type="match status" value="2"/>
</dbReference>
<feature type="domain" description="Myb-like" evidence="5">
    <location>
        <begin position="749"/>
        <end position="824"/>
    </location>
</feature>
<feature type="region of interest" description="Disordered" evidence="4">
    <location>
        <begin position="1"/>
        <end position="629"/>
    </location>
</feature>
<evidence type="ECO:0000256" key="4">
    <source>
        <dbReference type="SAM" id="MobiDB-lite"/>
    </source>
</evidence>
<dbReference type="PROSITE" id="PS51294">
    <property type="entry name" value="HTH_MYB"/>
    <property type="match status" value="1"/>
</dbReference>
<reference evidence="7" key="2">
    <citation type="submission" date="2023-05" db="EMBL/GenBank/DDBJ databases">
        <authorList>
            <consortium name="Lawrence Berkeley National Laboratory"/>
            <person name="Steindorff A."/>
            <person name="Hensen N."/>
            <person name="Bonometti L."/>
            <person name="Westerberg I."/>
            <person name="Brannstrom I.O."/>
            <person name="Guillou S."/>
            <person name="Cros-Aarteil S."/>
            <person name="Calhoun S."/>
            <person name="Haridas S."/>
            <person name="Kuo A."/>
            <person name="Mondo S."/>
            <person name="Pangilinan J."/>
            <person name="Riley R."/>
            <person name="Labutti K."/>
            <person name="Andreopoulos B."/>
            <person name="Lipzen A."/>
            <person name="Chen C."/>
            <person name="Yanf M."/>
            <person name="Daum C."/>
            <person name="Ng V."/>
            <person name="Clum A."/>
            <person name="Ohm R."/>
            <person name="Martin F."/>
            <person name="Silar P."/>
            <person name="Natvig D."/>
            <person name="Lalanne C."/>
            <person name="Gautier V."/>
            <person name="Ament-Velasquez S.L."/>
            <person name="Kruys A."/>
            <person name="Hutchinson M.I."/>
            <person name="Powell A.J."/>
            <person name="Barry K."/>
            <person name="Miller A.N."/>
            <person name="Grigoriev I.V."/>
            <person name="Debuchy R."/>
            <person name="Gladieux P."/>
            <person name="Thoren M.H."/>
            <person name="Johannesson H."/>
        </authorList>
    </citation>
    <scope>NUCLEOTIDE SEQUENCE</scope>
    <source>
        <strain evidence="7">CBS 508.74</strain>
    </source>
</reference>
<feature type="compositionally biased region" description="Basic and acidic residues" evidence="4">
    <location>
        <begin position="146"/>
        <end position="165"/>
    </location>
</feature>
<dbReference type="AlphaFoldDB" id="A0AAN6TBV5"/>
<evidence type="ECO:0000256" key="3">
    <source>
        <dbReference type="ARBA" id="ARBA00023242"/>
    </source>
</evidence>
<comment type="caution">
    <text evidence="7">The sequence shown here is derived from an EMBL/GenBank/DDBJ whole genome shotgun (WGS) entry which is preliminary data.</text>
</comment>
<organism evidence="7 8">
    <name type="scientific">Canariomyces notabilis</name>
    <dbReference type="NCBI Taxonomy" id="2074819"/>
    <lineage>
        <taxon>Eukaryota</taxon>
        <taxon>Fungi</taxon>
        <taxon>Dikarya</taxon>
        <taxon>Ascomycota</taxon>
        <taxon>Pezizomycotina</taxon>
        <taxon>Sordariomycetes</taxon>
        <taxon>Sordariomycetidae</taxon>
        <taxon>Sordariales</taxon>
        <taxon>Chaetomiaceae</taxon>
        <taxon>Canariomyces</taxon>
    </lineage>
</organism>
<evidence type="ECO:0000313" key="7">
    <source>
        <dbReference type="EMBL" id="KAK4111512.1"/>
    </source>
</evidence>
<dbReference type="InterPro" id="IPR017930">
    <property type="entry name" value="Myb_dom"/>
</dbReference>
<dbReference type="InterPro" id="IPR001005">
    <property type="entry name" value="SANT/Myb"/>
</dbReference>
<comment type="subcellular location">
    <subcellularLocation>
        <location evidence="1">Nucleus</location>
    </subcellularLocation>
</comment>
<accession>A0AAN6TBV5</accession>
<dbReference type="CDD" id="cd00167">
    <property type="entry name" value="SANT"/>
    <property type="match status" value="1"/>
</dbReference>
<feature type="compositionally biased region" description="Basic residues" evidence="4">
    <location>
        <begin position="133"/>
        <end position="145"/>
    </location>
</feature>
<dbReference type="SUPFAM" id="SSF46689">
    <property type="entry name" value="Homeodomain-like"/>
    <property type="match status" value="1"/>
</dbReference>
<gene>
    <name evidence="7" type="ORF">N656DRAFT_829831</name>
</gene>
<feature type="domain" description="Myb-like" evidence="5">
    <location>
        <begin position="701"/>
        <end position="746"/>
    </location>
</feature>
<feature type="domain" description="HTH myb-type" evidence="6">
    <location>
        <begin position="701"/>
        <end position="750"/>
    </location>
</feature>
<feature type="compositionally biased region" description="Basic and acidic residues" evidence="4">
    <location>
        <begin position="486"/>
        <end position="510"/>
    </location>
</feature>
<feature type="compositionally biased region" description="Low complexity" evidence="4">
    <location>
        <begin position="347"/>
        <end position="360"/>
    </location>
</feature>
<feature type="compositionally biased region" description="Low complexity" evidence="4">
    <location>
        <begin position="572"/>
        <end position="583"/>
    </location>
</feature>
<feature type="region of interest" description="Disordered" evidence="4">
    <location>
        <begin position="933"/>
        <end position="1224"/>
    </location>
</feature>
<dbReference type="Proteomes" id="UP001302812">
    <property type="component" value="Unassembled WGS sequence"/>
</dbReference>
<dbReference type="GO" id="GO:0000976">
    <property type="term" value="F:transcription cis-regulatory region binding"/>
    <property type="evidence" value="ECO:0007669"/>
    <property type="project" value="TreeGrafter"/>
</dbReference>
<evidence type="ECO:0000259" key="6">
    <source>
        <dbReference type="PROSITE" id="PS51294"/>
    </source>
</evidence>
<feature type="compositionally biased region" description="Basic and acidic residues" evidence="4">
    <location>
        <begin position="62"/>
        <end position="75"/>
    </location>
</feature>
<protein>
    <submittedName>
        <fullName evidence="7">Uncharacterized protein</fullName>
    </submittedName>
</protein>
<feature type="compositionally biased region" description="Acidic residues" evidence="4">
    <location>
        <begin position="375"/>
        <end position="384"/>
    </location>
</feature>
<dbReference type="InterPro" id="IPR009057">
    <property type="entry name" value="Homeodomain-like_sf"/>
</dbReference>
<dbReference type="InterPro" id="IPR051651">
    <property type="entry name" value="DMTF1_DNA-bind_reg"/>
</dbReference>
<feature type="compositionally biased region" description="Basic and acidic residues" evidence="4">
    <location>
        <begin position="216"/>
        <end position="225"/>
    </location>
</feature>
<evidence type="ECO:0000259" key="5">
    <source>
        <dbReference type="PROSITE" id="PS50090"/>
    </source>
</evidence>
<dbReference type="SMART" id="SM00717">
    <property type="entry name" value="SANT"/>
    <property type="match status" value="3"/>
</dbReference>
<keyword evidence="8" id="KW-1185">Reference proteome</keyword>
<dbReference type="PROSITE" id="PS50090">
    <property type="entry name" value="MYB_LIKE"/>
    <property type="match status" value="2"/>
</dbReference>
<dbReference type="GO" id="GO:0005634">
    <property type="term" value="C:nucleus"/>
    <property type="evidence" value="ECO:0007669"/>
    <property type="project" value="UniProtKB-SubCell"/>
</dbReference>
<keyword evidence="3" id="KW-0539">Nucleus</keyword>
<dbReference type="GO" id="GO:0003700">
    <property type="term" value="F:DNA-binding transcription factor activity"/>
    <property type="evidence" value="ECO:0007669"/>
    <property type="project" value="TreeGrafter"/>
</dbReference>
<feature type="compositionally biased region" description="Low complexity" evidence="4">
    <location>
        <begin position="12"/>
        <end position="21"/>
    </location>
</feature>
<keyword evidence="2" id="KW-0238">DNA-binding</keyword>
<dbReference type="Pfam" id="PF13921">
    <property type="entry name" value="Myb_DNA-bind_6"/>
    <property type="match status" value="1"/>
</dbReference>
<feature type="compositionally biased region" description="Low complexity" evidence="4">
    <location>
        <begin position="1073"/>
        <end position="1084"/>
    </location>
</feature>
<evidence type="ECO:0000256" key="1">
    <source>
        <dbReference type="ARBA" id="ARBA00004123"/>
    </source>
</evidence>
<reference evidence="7" key="1">
    <citation type="journal article" date="2023" name="Mol. Phylogenet. Evol.">
        <title>Genome-scale phylogeny and comparative genomics of the fungal order Sordariales.</title>
        <authorList>
            <person name="Hensen N."/>
            <person name="Bonometti L."/>
            <person name="Westerberg I."/>
            <person name="Brannstrom I.O."/>
            <person name="Guillou S."/>
            <person name="Cros-Aarteil S."/>
            <person name="Calhoun S."/>
            <person name="Haridas S."/>
            <person name="Kuo A."/>
            <person name="Mondo S."/>
            <person name="Pangilinan J."/>
            <person name="Riley R."/>
            <person name="LaButti K."/>
            <person name="Andreopoulos B."/>
            <person name="Lipzen A."/>
            <person name="Chen C."/>
            <person name="Yan M."/>
            <person name="Daum C."/>
            <person name="Ng V."/>
            <person name="Clum A."/>
            <person name="Steindorff A."/>
            <person name="Ohm R.A."/>
            <person name="Martin F."/>
            <person name="Silar P."/>
            <person name="Natvig D.O."/>
            <person name="Lalanne C."/>
            <person name="Gautier V."/>
            <person name="Ament-Velasquez S.L."/>
            <person name="Kruys A."/>
            <person name="Hutchinson M.I."/>
            <person name="Powell A.J."/>
            <person name="Barry K."/>
            <person name="Miller A.N."/>
            <person name="Grigoriev I.V."/>
            <person name="Debuchy R."/>
            <person name="Gladieux P."/>
            <person name="Hiltunen Thoren M."/>
            <person name="Johannesson H."/>
        </authorList>
    </citation>
    <scope>NUCLEOTIDE SEQUENCE</scope>
    <source>
        <strain evidence="7">CBS 508.74</strain>
    </source>
</reference>
<sequence length="1224" mass="133931">MGNEFSKPEPPSGRSRSLSPLPRDDELSDAEDDLRQLPSTMPAAVMTEDLKPALSPPPEPPKSNDKSPPSRDSRKSVLSPEPHLARSRSSSPDEKRISATQPVRSAIRDGSPAKLLQSATQPEISEAQESHSSKRRSKEAKAKRKRAEDRQSLADGETNLHESTPKKKRKRRSDARRQSAGVDETPALVASEPTTAIEKVVSPYARPTSSSASAGRDGDSGKDKVPITGTASRSMSDSEDEAPPSAQPPSEDDWTGSSKPRKRRRLSSDGNMGGHAVESFNERLDHMGSGASATNGTANGIDVPASPSAGIKAEREESPEPNGSRGHEPHLLSPVATTSLGRPRALPTGSSPPQSDSGSPEADDMVKSEPGVDADMQDGEPQDQDDNRRTSGVIQSQEDDDNMSIVPESPGSPSASDSPPHQVAEAAGSPDMPDSSNELMNGVEQESPGEEDGAGKETSADDPALSGSDEDAATPKNRSRPAASKTETRSRNGELDAHTESQDQHMEKNTAKAVTPGSSAKSPGQRPSTKRKAKQPFFEREEEENANAFSELPPDDAVVQPSPTGLKRARKSATAAAKSSEASQGPKKTKKAKKKSKDRPVGDATVEDPEDAAAPAKSQYRSGPLSKTEQAQVIAAVERFREAENMTEQEINQLIRENPQKSGQSIHRQFWTSIQDACPSRPRQKLINWCRLQQRFHDFPKRGTWTKEEDDELARLVELHGRKWSMIAGMINRHHRDVRDRWRNYLVCGDKVKKDVWSDGEEQRLRDLVEESVEMIQKDLRSSQKSGKKSAKSAEELINWQHISESMGRTRSRLQCQEKWKRIRAAEPLHAEVPTVLPSGNSWRLQKARMELRRMTAKDKHTLMCAVRDSKAPKETKIPWKHIVRTVFGGRYERQALVVTWGRLRQAVPGWEQKTTFECAEHLCEQYEKEGNFGVEADGDNQASERVDSDQESDHAKENGETINETAPSSPANAPKTLPEARKKSRKRPKNNEINGTAPSSPADAPKTSPESRRKSRAKHKENELPLPPIASISSLESGGPRPGLKVLKKARRSDVPPSPAVLGSRVDDIEDSGPASAGSHGSPNEQQTDRAERDGSPELGTQLPDLSPSVEAQAARNRMRQHKARAAERMEYVSPPEDQETDTKTPKRRRRSSASDKSVRSPKSKRRNAAVVAELDSIEEPDTDADGRETTTAQRRGLSVISSDMDDMEDIPATLPTPSQGVN</sequence>
<dbReference type="PANTHER" id="PTHR46380">
    <property type="entry name" value="CYCLIN-D-BINDING MYB-LIKE TRANSCRIPTION FACTOR 1"/>
    <property type="match status" value="1"/>
</dbReference>
<feature type="compositionally biased region" description="Basic and acidic residues" evidence="4">
    <location>
        <begin position="943"/>
        <end position="960"/>
    </location>
</feature>
<feature type="compositionally biased region" description="Low complexity" evidence="4">
    <location>
        <begin position="407"/>
        <end position="420"/>
    </location>
</feature>
<dbReference type="PANTHER" id="PTHR46380:SF2">
    <property type="entry name" value="CYCLIN-D-BINDING MYB-LIKE TRANSCRIPTION FACTOR 1"/>
    <property type="match status" value="1"/>
</dbReference>
<dbReference type="GeneID" id="89942715"/>
<proteinExistence type="predicted"/>
<evidence type="ECO:0000256" key="2">
    <source>
        <dbReference type="ARBA" id="ARBA00023125"/>
    </source>
</evidence>
<feature type="compositionally biased region" description="Basic residues" evidence="4">
    <location>
        <begin position="587"/>
        <end position="597"/>
    </location>
</feature>
<evidence type="ECO:0000313" key="8">
    <source>
        <dbReference type="Proteomes" id="UP001302812"/>
    </source>
</evidence>
<feature type="compositionally biased region" description="Basic and acidic residues" evidence="4">
    <location>
        <begin position="1088"/>
        <end position="1097"/>
    </location>
</feature>
<name>A0AAN6TBV5_9PEZI</name>
<dbReference type="EMBL" id="MU853345">
    <property type="protein sequence ID" value="KAK4111512.1"/>
    <property type="molecule type" value="Genomic_DNA"/>
</dbReference>
<feature type="compositionally biased region" description="Polar residues" evidence="4">
    <location>
        <begin position="619"/>
        <end position="629"/>
    </location>
</feature>